<dbReference type="PANTHER" id="PTHR38030:SF2">
    <property type="entry name" value="PROTOPORPHYRINOGEN IX DEHYDROGENASE [QUINONE]"/>
    <property type="match status" value="1"/>
</dbReference>
<gene>
    <name evidence="2" type="ORF">LCGC14_0945750</name>
</gene>
<proteinExistence type="predicted"/>
<sequence length="182" mass="21216">MKILITYFTQTGNTEKIAEAIHEITSKNHESYLKRIKKVKIKDLDDFDLVFIGSACHDSDLAKPTLRFLKRIPDSPKYAIAGFYTHSTYLPEGDERIKKLSEKWSGKCITTFEELKKEKNANFKGYFRCRGIPSPPIEQFIHNTIIKDDEEWAVFIEEVKKHPNENDIENAKKFAQDILNEF</sequence>
<dbReference type="InterPro" id="IPR008254">
    <property type="entry name" value="Flavodoxin/NO_synth"/>
</dbReference>
<evidence type="ECO:0000259" key="1">
    <source>
        <dbReference type="PROSITE" id="PS50902"/>
    </source>
</evidence>
<name>A0A0F9NIU5_9ZZZZ</name>
<dbReference type="InterPro" id="IPR029039">
    <property type="entry name" value="Flavoprotein-like_sf"/>
</dbReference>
<dbReference type="InterPro" id="IPR052200">
    <property type="entry name" value="Protoporphyrinogen_IX_DH"/>
</dbReference>
<dbReference type="GO" id="GO:0010181">
    <property type="term" value="F:FMN binding"/>
    <property type="evidence" value="ECO:0007669"/>
    <property type="project" value="InterPro"/>
</dbReference>
<feature type="domain" description="Flavodoxin-like" evidence="1">
    <location>
        <begin position="3"/>
        <end position="182"/>
    </location>
</feature>
<reference evidence="2" key="1">
    <citation type="journal article" date="2015" name="Nature">
        <title>Complex archaea that bridge the gap between prokaryotes and eukaryotes.</title>
        <authorList>
            <person name="Spang A."/>
            <person name="Saw J.H."/>
            <person name="Jorgensen S.L."/>
            <person name="Zaremba-Niedzwiedzka K."/>
            <person name="Martijn J."/>
            <person name="Lind A.E."/>
            <person name="van Eijk R."/>
            <person name="Schleper C."/>
            <person name="Guy L."/>
            <person name="Ettema T.J."/>
        </authorList>
    </citation>
    <scope>NUCLEOTIDE SEQUENCE</scope>
</reference>
<evidence type="ECO:0000313" key="2">
    <source>
        <dbReference type="EMBL" id="KKN19445.1"/>
    </source>
</evidence>
<dbReference type="GO" id="GO:0070819">
    <property type="term" value="F:menaquinone-dependent protoporphyrinogen oxidase activity"/>
    <property type="evidence" value="ECO:0007669"/>
    <property type="project" value="TreeGrafter"/>
</dbReference>
<dbReference type="PANTHER" id="PTHR38030">
    <property type="entry name" value="PROTOPORPHYRINOGEN IX DEHYDROGENASE [MENAQUINONE]"/>
    <property type="match status" value="1"/>
</dbReference>
<dbReference type="Gene3D" id="3.40.50.360">
    <property type="match status" value="1"/>
</dbReference>
<dbReference type="AlphaFoldDB" id="A0A0F9NIU5"/>
<organism evidence="2">
    <name type="scientific">marine sediment metagenome</name>
    <dbReference type="NCBI Taxonomy" id="412755"/>
    <lineage>
        <taxon>unclassified sequences</taxon>
        <taxon>metagenomes</taxon>
        <taxon>ecological metagenomes</taxon>
    </lineage>
</organism>
<dbReference type="SUPFAM" id="SSF52218">
    <property type="entry name" value="Flavoproteins"/>
    <property type="match status" value="1"/>
</dbReference>
<accession>A0A0F9NIU5</accession>
<dbReference type="PROSITE" id="PS50902">
    <property type="entry name" value="FLAVODOXIN_LIKE"/>
    <property type="match status" value="1"/>
</dbReference>
<dbReference type="Pfam" id="PF12641">
    <property type="entry name" value="Flavodoxin_3"/>
    <property type="match status" value="1"/>
</dbReference>
<dbReference type="EMBL" id="LAZR01003335">
    <property type="protein sequence ID" value="KKN19445.1"/>
    <property type="molecule type" value="Genomic_DNA"/>
</dbReference>
<protein>
    <recommendedName>
        <fullName evidence="1">Flavodoxin-like domain-containing protein</fullName>
    </recommendedName>
</protein>
<comment type="caution">
    <text evidence="2">The sequence shown here is derived from an EMBL/GenBank/DDBJ whole genome shotgun (WGS) entry which is preliminary data.</text>
</comment>
<dbReference type="GO" id="GO:0006783">
    <property type="term" value="P:heme biosynthetic process"/>
    <property type="evidence" value="ECO:0007669"/>
    <property type="project" value="TreeGrafter"/>
</dbReference>